<accession>A0ABP8MI65</accession>
<comment type="caution">
    <text evidence="3">The sequence shown here is derived from an EMBL/GenBank/DDBJ whole genome shotgun (WGS) entry which is preliminary data.</text>
</comment>
<dbReference type="Proteomes" id="UP001500840">
    <property type="component" value="Unassembled WGS sequence"/>
</dbReference>
<dbReference type="Gene3D" id="2.60.120.560">
    <property type="entry name" value="Exo-inulinase, domain 1"/>
    <property type="match status" value="1"/>
</dbReference>
<gene>
    <name evidence="3" type="ORF">GCM10023156_18000</name>
</gene>
<sequence>MFHPTRFNRIFFAATVALCSFSFVHAEETKTENSETGKWVSLFNGKNLEGWTPKIRYHELGDNFKDTFRVEDGLLKVRYDGYDKFNETFGHLFYKDSFSHYRFRVEYRFLGDQCSGGPGWAFRNSGIMIHGEKPETMSRDQDFPVSIEVQLLGGDGKNPRTNANLCTPGTNVVKDGKLFTPHCTSSTSDTFHGDDWVTVEIEVRGNEIIKHIIDGKTVLQYTKPQLDPKDAHAKELSEQQGGIQLSGGTISLQSESHPCDFRKVEIMVLEQ</sequence>
<keyword evidence="4" id="KW-1185">Reference proteome</keyword>
<feature type="signal peptide" evidence="1">
    <location>
        <begin position="1"/>
        <end position="26"/>
    </location>
</feature>
<proteinExistence type="predicted"/>
<feature type="domain" description="3-keto-alpha-glucoside-1,2-lyase/3-keto-2-hydroxy-glucal hydratase" evidence="2">
    <location>
        <begin position="38"/>
        <end position="266"/>
    </location>
</feature>
<evidence type="ECO:0000313" key="4">
    <source>
        <dbReference type="Proteomes" id="UP001500840"/>
    </source>
</evidence>
<dbReference type="Pfam" id="PF06439">
    <property type="entry name" value="3keto-disac_hyd"/>
    <property type="match status" value="1"/>
</dbReference>
<feature type="chain" id="PRO_5045038758" description="3-keto-alpha-glucoside-1,2-lyase/3-keto-2-hydroxy-glucal hydratase domain-containing protein" evidence="1">
    <location>
        <begin position="27"/>
        <end position="271"/>
    </location>
</feature>
<protein>
    <recommendedName>
        <fullName evidence="2">3-keto-alpha-glucoside-1,2-lyase/3-keto-2-hydroxy-glucal hydratase domain-containing protein</fullName>
    </recommendedName>
</protein>
<evidence type="ECO:0000256" key="1">
    <source>
        <dbReference type="SAM" id="SignalP"/>
    </source>
</evidence>
<name>A0ABP8MI65_9BACT</name>
<evidence type="ECO:0000313" key="3">
    <source>
        <dbReference type="EMBL" id="GAA4451008.1"/>
    </source>
</evidence>
<reference evidence="4" key="1">
    <citation type="journal article" date="2019" name="Int. J. Syst. Evol. Microbiol.">
        <title>The Global Catalogue of Microorganisms (GCM) 10K type strain sequencing project: providing services to taxonomists for standard genome sequencing and annotation.</title>
        <authorList>
            <consortium name="The Broad Institute Genomics Platform"/>
            <consortium name="The Broad Institute Genome Sequencing Center for Infectious Disease"/>
            <person name="Wu L."/>
            <person name="Ma J."/>
        </authorList>
    </citation>
    <scope>NUCLEOTIDE SEQUENCE [LARGE SCALE GENOMIC DNA]</scope>
    <source>
        <strain evidence="4">JCM 17759</strain>
    </source>
</reference>
<keyword evidence="1" id="KW-0732">Signal</keyword>
<dbReference type="InterPro" id="IPR010496">
    <property type="entry name" value="AL/BT2_dom"/>
</dbReference>
<dbReference type="RefSeq" id="WP_345321270.1">
    <property type="nucleotide sequence ID" value="NZ_BAABGA010000022.1"/>
</dbReference>
<dbReference type="EMBL" id="BAABGA010000022">
    <property type="protein sequence ID" value="GAA4451008.1"/>
    <property type="molecule type" value="Genomic_DNA"/>
</dbReference>
<organism evidence="3 4">
    <name type="scientific">Novipirellula rosea</name>
    <dbReference type="NCBI Taxonomy" id="1031540"/>
    <lineage>
        <taxon>Bacteria</taxon>
        <taxon>Pseudomonadati</taxon>
        <taxon>Planctomycetota</taxon>
        <taxon>Planctomycetia</taxon>
        <taxon>Pirellulales</taxon>
        <taxon>Pirellulaceae</taxon>
        <taxon>Novipirellula</taxon>
    </lineage>
</organism>
<evidence type="ECO:0000259" key="2">
    <source>
        <dbReference type="Pfam" id="PF06439"/>
    </source>
</evidence>